<organism evidence="8 9">
    <name type="scientific">Novilysobacter selenitireducens</name>
    <dbReference type="NCBI Taxonomy" id="2872639"/>
    <lineage>
        <taxon>Bacteria</taxon>
        <taxon>Pseudomonadati</taxon>
        <taxon>Pseudomonadota</taxon>
        <taxon>Gammaproteobacteria</taxon>
        <taxon>Lysobacterales</taxon>
        <taxon>Lysobacteraceae</taxon>
        <taxon>Novilysobacter</taxon>
    </lineage>
</organism>
<name>A0ABS7T8B8_9GAMM</name>
<evidence type="ECO:0000256" key="2">
    <source>
        <dbReference type="ARBA" id="ARBA00009773"/>
    </source>
</evidence>
<accession>A0ABS7T8B8</accession>
<feature type="transmembrane region" description="Helical" evidence="7">
    <location>
        <begin position="78"/>
        <end position="99"/>
    </location>
</feature>
<feature type="transmembrane region" description="Helical" evidence="7">
    <location>
        <begin position="161"/>
        <end position="187"/>
    </location>
</feature>
<keyword evidence="3 7" id="KW-0812">Transmembrane</keyword>
<dbReference type="InterPro" id="IPR002549">
    <property type="entry name" value="AI-2E-like"/>
</dbReference>
<dbReference type="PANTHER" id="PTHR21716">
    <property type="entry name" value="TRANSMEMBRANE PROTEIN"/>
    <property type="match status" value="1"/>
</dbReference>
<keyword evidence="9" id="KW-1185">Reference proteome</keyword>
<feature type="transmembrane region" description="Helical" evidence="7">
    <location>
        <begin position="319"/>
        <end position="348"/>
    </location>
</feature>
<evidence type="ECO:0000256" key="5">
    <source>
        <dbReference type="ARBA" id="ARBA00023136"/>
    </source>
</evidence>
<dbReference type="PANTHER" id="PTHR21716:SF16">
    <property type="entry name" value="BLL1467 PROTEIN"/>
    <property type="match status" value="1"/>
</dbReference>
<keyword evidence="5 7" id="KW-0472">Membrane</keyword>
<feature type="transmembrane region" description="Helical" evidence="7">
    <location>
        <begin position="49"/>
        <end position="66"/>
    </location>
</feature>
<evidence type="ECO:0000256" key="6">
    <source>
        <dbReference type="SAM" id="MobiDB-lite"/>
    </source>
</evidence>
<keyword evidence="4 7" id="KW-1133">Transmembrane helix</keyword>
<evidence type="ECO:0000256" key="4">
    <source>
        <dbReference type="ARBA" id="ARBA00022989"/>
    </source>
</evidence>
<feature type="region of interest" description="Disordered" evidence="6">
    <location>
        <begin position="1"/>
        <end position="23"/>
    </location>
</feature>
<comment type="caution">
    <text evidence="8">The sequence shown here is derived from an EMBL/GenBank/DDBJ whole genome shotgun (WGS) entry which is preliminary data.</text>
</comment>
<protein>
    <submittedName>
        <fullName evidence="8">AI-2E family transporter</fullName>
    </submittedName>
</protein>
<feature type="transmembrane region" description="Helical" evidence="7">
    <location>
        <begin position="26"/>
        <end position="43"/>
    </location>
</feature>
<evidence type="ECO:0000256" key="1">
    <source>
        <dbReference type="ARBA" id="ARBA00004141"/>
    </source>
</evidence>
<reference evidence="8 9" key="1">
    <citation type="submission" date="2021-09" db="EMBL/GenBank/DDBJ databases">
        <title>Lysobacter sp. 13A isolated from the river sediment.</title>
        <authorList>
            <person name="Liu H."/>
            <person name="Li S."/>
            <person name="Mao S."/>
        </authorList>
    </citation>
    <scope>NUCLEOTIDE SEQUENCE [LARGE SCALE GENOMIC DNA]</scope>
    <source>
        <strain evidence="8 9">13A</strain>
    </source>
</reference>
<dbReference type="EMBL" id="JAINZW010000005">
    <property type="protein sequence ID" value="MBZ4040136.1"/>
    <property type="molecule type" value="Genomic_DNA"/>
</dbReference>
<evidence type="ECO:0000313" key="9">
    <source>
        <dbReference type="Proteomes" id="UP001430954"/>
    </source>
</evidence>
<sequence>MTASLPGSPDAPTVPEAPPRPPRRRASTAVIVLAVLAVGYTMWAAQEVLLPILLAMFFALIGNPIIRALRRAYIPTVLGALLLVVGGLAAAGALGYQLIEPAAEWVRQAPRAMGEIVPKLRELTKPVDDASDAAENIARVASGEDKGKPVQVVRTQVDDPYAALTATPMMIASVLAVVLLTLFFMVFGEQLQRKAIALLPNRQQKRLTVEIMHSIEVEISRYVLTITVINMAVGMVFAGILFLLKVPLQEALLWGTMAALLNFAPYVGPLIGILMMLVMGFVAFDELWMSLLPAGIYLVLHTLEGQILTPVILGRRMRISPLILILALMLFGWMWGIVGLLLAVPLLVCMKIVLSRIEGLEGWATLME</sequence>
<feature type="transmembrane region" description="Helical" evidence="7">
    <location>
        <begin position="222"/>
        <end position="243"/>
    </location>
</feature>
<gene>
    <name evidence="8" type="ORF">K6753_11400</name>
</gene>
<comment type="subcellular location">
    <subcellularLocation>
        <location evidence="1">Membrane</location>
        <topology evidence="1">Multi-pass membrane protein</topology>
    </subcellularLocation>
</comment>
<evidence type="ECO:0000256" key="3">
    <source>
        <dbReference type="ARBA" id="ARBA00022692"/>
    </source>
</evidence>
<feature type="transmembrane region" description="Helical" evidence="7">
    <location>
        <begin position="263"/>
        <end position="284"/>
    </location>
</feature>
<comment type="similarity">
    <text evidence="2">Belongs to the autoinducer-2 exporter (AI-2E) (TC 2.A.86) family.</text>
</comment>
<dbReference type="Proteomes" id="UP001430954">
    <property type="component" value="Unassembled WGS sequence"/>
</dbReference>
<dbReference type="RefSeq" id="WP_223676590.1">
    <property type="nucleotide sequence ID" value="NZ_JAINZW010000005.1"/>
</dbReference>
<evidence type="ECO:0000313" key="8">
    <source>
        <dbReference type="EMBL" id="MBZ4040136.1"/>
    </source>
</evidence>
<dbReference type="Pfam" id="PF01594">
    <property type="entry name" value="AI-2E_transport"/>
    <property type="match status" value="1"/>
</dbReference>
<proteinExistence type="inferred from homology"/>
<evidence type="ECO:0000256" key="7">
    <source>
        <dbReference type="SAM" id="Phobius"/>
    </source>
</evidence>